<evidence type="ECO:0000256" key="16">
    <source>
        <dbReference type="ARBA" id="ARBA00022884"/>
    </source>
</evidence>
<keyword evidence="14" id="KW-0378">Hydrolase</keyword>
<dbReference type="Gene3D" id="3.40.1260.20">
    <property type="entry name" value="Ribonuclease E, catalytic domain"/>
    <property type="match status" value="1"/>
</dbReference>
<organism evidence="19 20">
    <name type="scientific">Candidatus Cyrtobacter comes</name>
    <dbReference type="NCBI Taxonomy" id="675776"/>
    <lineage>
        <taxon>Bacteria</taxon>
        <taxon>Pseudomonadati</taxon>
        <taxon>Pseudomonadota</taxon>
        <taxon>Alphaproteobacteria</taxon>
        <taxon>Rickettsiales</taxon>
        <taxon>Candidatus Midichloriaceae</taxon>
        <taxon>Candidatus Cyrtobacter</taxon>
    </lineage>
</organism>
<comment type="similarity">
    <text evidence="3">Belongs to the RNase E/G family. RNase G subfamily.</text>
</comment>
<accession>A0ABU5L6G8</accession>
<dbReference type="NCBIfam" id="TIGR00757">
    <property type="entry name" value="RNaseEG"/>
    <property type="match status" value="1"/>
</dbReference>
<dbReference type="InterPro" id="IPR003029">
    <property type="entry name" value="S1_domain"/>
</dbReference>
<comment type="subcellular location">
    <subcellularLocation>
        <location evidence="2">Cytoplasm</location>
    </subcellularLocation>
</comment>
<evidence type="ECO:0000256" key="3">
    <source>
        <dbReference type="ARBA" id="ARBA00005663"/>
    </source>
</evidence>
<dbReference type="Gene3D" id="2.40.50.140">
    <property type="entry name" value="Nucleic acid-binding proteins"/>
    <property type="match status" value="1"/>
</dbReference>
<evidence type="ECO:0000313" key="19">
    <source>
        <dbReference type="EMBL" id="MDZ5761715.1"/>
    </source>
</evidence>
<comment type="caution">
    <text evidence="19">The sequence shown here is derived from an EMBL/GenBank/DDBJ whole genome shotgun (WGS) entry which is preliminary data.</text>
</comment>
<dbReference type="PANTHER" id="PTHR30001">
    <property type="entry name" value="RIBONUCLEASE"/>
    <property type="match status" value="1"/>
</dbReference>
<dbReference type="SMART" id="SM00316">
    <property type="entry name" value="S1"/>
    <property type="match status" value="1"/>
</dbReference>
<evidence type="ECO:0000256" key="15">
    <source>
        <dbReference type="ARBA" id="ARBA00022842"/>
    </source>
</evidence>
<keyword evidence="16" id="KW-0694">RNA-binding</keyword>
<evidence type="ECO:0000256" key="2">
    <source>
        <dbReference type="ARBA" id="ARBA00004496"/>
    </source>
</evidence>
<dbReference type="CDD" id="cd04453">
    <property type="entry name" value="S1_RNase_E"/>
    <property type="match status" value="1"/>
</dbReference>
<keyword evidence="8" id="KW-0698">rRNA processing</keyword>
<evidence type="ECO:0000256" key="17">
    <source>
        <dbReference type="ARBA" id="ARBA00023136"/>
    </source>
</evidence>
<dbReference type="InterPro" id="IPR019307">
    <property type="entry name" value="RNA-bd_AU-1/RNase_E/G"/>
</dbReference>
<evidence type="ECO:0000256" key="5">
    <source>
        <dbReference type="ARBA" id="ARBA00022475"/>
    </source>
</evidence>
<dbReference type="SUPFAM" id="SSF50249">
    <property type="entry name" value="Nucleic acid-binding proteins"/>
    <property type="match status" value="1"/>
</dbReference>
<dbReference type="Pfam" id="PF10150">
    <property type="entry name" value="RNase_E_G"/>
    <property type="match status" value="1"/>
</dbReference>
<name>A0ABU5L6G8_9RICK</name>
<keyword evidence="13" id="KW-0255">Endonuclease</keyword>
<evidence type="ECO:0000313" key="20">
    <source>
        <dbReference type="Proteomes" id="UP001293791"/>
    </source>
</evidence>
<keyword evidence="12" id="KW-0699">rRNA-binding</keyword>
<evidence type="ECO:0000256" key="1">
    <source>
        <dbReference type="ARBA" id="ARBA00001946"/>
    </source>
</evidence>
<feature type="domain" description="S1 motif" evidence="18">
    <location>
        <begin position="38"/>
        <end position="145"/>
    </location>
</feature>
<keyword evidence="5" id="KW-1003">Cell membrane</keyword>
<proteinExistence type="inferred from homology"/>
<keyword evidence="20" id="KW-1185">Reference proteome</keyword>
<evidence type="ECO:0000256" key="7">
    <source>
        <dbReference type="ARBA" id="ARBA00022519"/>
    </source>
</evidence>
<dbReference type="PANTHER" id="PTHR30001:SF1">
    <property type="entry name" value="RIBONUCLEASE E_G-LIKE PROTEIN, CHLOROPLASTIC"/>
    <property type="match status" value="1"/>
</dbReference>
<dbReference type="RefSeq" id="WP_322497227.1">
    <property type="nucleotide sequence ID" value="NZ_JARGYT010000002.1"/>
</dbReference>
<keyword evidence="15" id="KW-0460">Magnesium</keyword>
<keyword evidence="17" id="KW-0472">Membrane</keyword>
<evidence type="ECO:0000259" key="18">
    <source>
        <dbReference type="SMART" id="SM00316"/>
    </source>
</evidence>
<evidence type="ECO:0000256" key="12">
    <source>
        <dbReference type="ARBA" id="ARBA00022730"/>
    </source>
</evidence>
<evidence type="ECO:0000256" key="11">
    <source>
        <dbReference type="ARBA" id="ARBA00022723"/>
    </source>
</evidence>
<dbReference type="InterPro" id="IPR004659">
    <property type="entry name" value="RNase_E/G"/>
</dbReference>
<evidence type="ECO:0000256" key="4">
    <source>
        <dbReference type="ARBA" id="ARBA00017719"/>
    </source>
</evidence>
<evidence type="ECO:0000256" key="9">
    <source>
        <dbReference type="ARBA" id="ARBA00022694"/>
    </source>
</evidence>
<dbReference type="InterPro" id="IPR048583">
    <property type="entry name" value="RNase_E_G_thioredoxin-like"/>
</dbReference>
<evidence type="ECO:0000256" key="6">
    <source>
        <dbReference type="ARBA" id="ARBA00022490"/>
    </source>
</evidence>
<sequence length="579" mass="66250">MSKFILVDAVYPNEIRIALVEDGTVEFFDSQEHAKPNTRGNIYLAKVSSIEPSLQAVFLDYGEGKNAFLSFPDIHPKYFNIPKEEKETLISIIRGEPDQKDADYKSKSDIYKKYKLQDVIKKDQVMLVQISKEERGNKGASVTTYISIAGRYCILFPNSYGQHKISKKISNDKERQRLKSIVRKNIDEEHGIIIRTSGQDQLEKDIVRDIKYLIHMWDSIRELTLKSIAPSFIHDSGNVVQRSIKDFCDSGIESIVVSGYKEYKNVLQFIKVFIPDICDKVTLYKDPVPIFTKYEIEEQISQLYDSVVPLTSGGYIVIAQTEALVAIDINSGKSTRTKSIEETALKTNIEATEEIARQLRLRDLSGLIVIDFIDLTDAQNRKLVENSLKEAFSTDKALTQIGKISPEFGLLEMSRQMIRRSFFDHNLLKCNNCNGRGRVKPLYLSTMSVMRQIRSELAISEGDITISGGLNLIMHILNIRRDEIAELENLFTKSTISFYIDENAGQDSFFIERGDIKSLKYSQQDESLDNKVKRPISFSGEEMENFIESESTKSNKKSMIFVALKFISNSYRWILRKLR</sequence>
<reference evidence="19 20" key="1">
    <citation type="submission" date="2023-02" db="EMBL/GenBank/DDBJ databases">
        <title>Host association and intracellularity evolved multiple times independently in the Rickettsiales.</title>
        <authorList>
            <person name="Castelli M."/>
            <person name="Nardi T."/>
            <person name="Gammuto L."/>
            <person name="Bellinzona G."/>
            <person name="Sabaneyeva E."/>
            <person name="Potekhin A."/>
            <person name="Serra V."/>
            <person name="Petroni G."/>
            <person name="Sassera D."/>
        </authorList>
    </citation>
    <scope>NUCLEOTIDE SEQUENCE [LARGE SCALE GENOMIC DNA]</scope>
    <source>
        <strain evidence="19 20">BOD18</strain>
    </source>
</reference>
<keyword evidence="7" id="KW-0997">Cell inner membrane</keyword>
<keyword evidence="6" id="KW-0963">Cytoplasm</keyword>
<comment type="cofactor">
    <cofactor evidence="1">
        <name>Mg(2+)</name>
        <dbReference type="ChEBI" id="CHEBI:18420"/>
    </cofactor>
</comment>
<evidence type="ECO:0000256" key="13">
    <source>
        <dbReference type="ARBA" id="ARBA00022759"/>
    </source>
</evidence>
<dbReference type="Proteomes" id="UP001293791">
    <property type="component" value="Unassembled WGS sequence"/>
</dbReference>
<keyword evidence="11" id="KW-0479">Metal-binding</keyword>
<dbReference type="Pfam" id="PF20833">
    <property type="entry name" value="RNase_E_G_Thio"/>
    <property type="match status" value="1"/>
</dbReference>
<evidence type="ECO:0000256" key="10">
    <source>
        <dbReference type="ARBA" id="ARBA00022722"/>
    </source>
</evidence>
<dbReference type="InterPro" id="IPR012340">
    <property type="entry name" value="NA-bd_OB-fold"/>
</dbReference>
<keyword evidence="10" id="KW-0540">Nuclease</keyword>
<gene>
    <name evidence="19" type="ORF">Cyrtocomes_00073</name>
</gene>
<evidence type="ECO:0000256" key="14">
    <source>
        <dbReference type="ARBA" id="ARBA00022801"/>
    </source>
</evidence>
<dbReference type="EMBL" id="JARGYT010000002">
    <property type="protein sequence ID" value="MDZ5761715.1"/>
    <property type="molecule type" value="Genomic_DNA"/>
</dbReference>
<evidence type="ECO:0000256" key="8">
    <source>
        <dbReference type="ARBA" id="ARBA00022552"/>
    </source>
</evidence>
<protein>
    <recommendedName>
        <fullName evidence="4">Ribonuclease G</fullName>
    </recommendedName>
</protein>
<keyword evidence="9" id="KW-0819">tRNA processing</keyword>